<dbReference type="GO" id="GO:0003676">
    <property type="term" value="F:nucleic acid binding"/>
    <property type="evidence" value="ECO:0007669"/>
    <property type="project" value="InterPro"/>
</dbReference>
<dbReference type="AlphaFoldDB" id="A0A7D7QAZ7"/>
<feature type="domain" description="HNH nuclease" evidence="1">
    <location>
        <begin position="9"/>
        <end position="64"/>
    </location>
</feature>
<dbReference type="PANTHER" id="PTHR33877">
    <property type="entry name" value="SLL1193 PROTEIN"/>
    <property type="match status" value="1"/>
</dbReference>
<accession>A0A7D7QAZ7</accession>
<dbReference type="Pfam" id="PF01844">
    <property type="entry name" value="HNH"/>
    <property type="match status" value="1"/>
</dbReference>
<keyword evidence="3" id="KW-1185">Reference proteome</keyword>
<proteinExistence type="predicted"/>
<dbReference type="SMART" id="SM00507">
    <property type="entry name" value="HNHc"/>
    <property type="match status" value="1"/>
</dbReference>
<keyword evidence="2" id="KW-0255">Endonuclease</keyword>
<sequence length="143" mass="16385">MARFYIPVEIERRVRTDARNRCGYCLSPQRLVMARLEIEHIIPISKGGSNDESNLWLACPLCNRYKSDKTTGVDPETNETVRLFNPRTQVWFEHFGWSEDGLRIVGKTPTGRATVAVLHLSDDADALEVRSYWVLAGWHPPED</sequence>
<name>A0A7D7QAZ7_9NOSO</name>
<reference evidence="3" key="1">
    <citation type="submission" date="2020-06" db="EMBL/GenBank/DDBJ databases">
        <title>Nostoc edaphicum CCNP1411 genome.</title>
        <authorList>
            <person name="Fidor A."/>
            <person name="Grabski M."/>
            <person name="Gawor J."/>
            <person name="Gromadka R."/>
            <person name="Wegrzyn G."/>
            <person name="Mazur-Marzec H."/>
        </authorList>
    </citation>
    <scope>NUCLEOTIDE SEQUENCE [LARGE SCALE GENOMIC DNA]</scope>
    <source>
        <strain evidence="3">CCNP1411</strain>
    </source>
</reference>
<dbReference type="Gene3D" id="1.10.30.50">
    <property type="match status" value="1"/>
</dbReference>
<gene>
    <name evidence="2" type="ORF">HUN01_26790</name>
</gene>
<keyword evidence="2" id="KW-0378">Hydrolase</keyword>
<keyword evidence="2" id="KW-0540">Nuclease</keyword>
<dbReference type="EMBL" id="CP054698">
    <property type="protein sequence ID" value="QMS91015.1"/>
    <property type="molecule type" value="Genomic_DNA"/>
</dbReference>
<dbReference type="RefSeq" id="WP_069070715.1">
    <property type="nucleotide sequence ID" value="NZ_CP054698.1"/>
</dbReference>
<protein>
    <submittedName>
        <fullName evidence="2">HNH endonuclease</fullName>
    </submittedName>
</protein>
<dbReference type="CDD" id="cd00085">
    <property type="entry name" value="HNHc"/>
    <property type="match status" value="1"/>
</dbReference>
<dbReference type="KEGG" id="ned:HUN01_26790"/>
<organism evidence="2 3">
    <name type="scientific">Nostoc edaphicum CCNP1411</name>
    <dbReference type="NCBI Taxonomy" id="1472755"/>
    <lineage>
        <taxon>Bacteria</taxon>
        <taxon>Bacillati</taxon>
        <taxon>Cyanobacteriota</taxon>
        <taxon>Cyanophyceae</taxon>
        <taxon>Nostocales</taxon>
        <taxon>Nostocaceae</taxon>
        <taxon>Nostoc</taxon>
    </lineage>
</organism>
<dbReference type="Proteomes" id="UP000514713">
    <property type="component" value="Chromosome"/>
</dbReference>
<dbReference type="InterPro" id="IPR003615">
    <property type="entry name" value="HNH_nuc"/>
</dbReference>
<dbReference type="PANTHER" id="PTHR33877:SF1">
    <property type="entry name" value="TYPE IV METHYL-DIRECTED RESTRICTION ENZYME ECOKMCRA"/>
    <property type="match status" value="1"/>
</dbReference>
<dbReference type="InterPro" id="IPR002711">
    <property type="entry name" value="HNH"/>
</dbReference>
<dbReference type="GO" id="GO:0004519">
    <property type="term" value="F:endonuclease activity"/>
    <property type="evidence" value="ECO:0007669"/>
    <property type="project" value="UniProtKB-KW"/>
</dbReference>
<evidence type="ECO:0000259" key="1">
    <source>
        <dbReference type="SMART" id="SM00507"/>
    </source>
</evidence>
<dbReference type="GO" id="GO:0008270">
    <property type="term" value="F:zinc ion binding"/>
    <property type="evidence" value="ECO:0007669"/>
    <property type="project" value="InterPro"/>
</dbReference>
<evidence type="ECO:0000313" key="3">
    <source>
        <dbReference type="Proteomes" id="UP000514713"/>
    </source>
</evidence>
<evidence type="ECO:0000313" key="2">
    <source>
        <dbReference type="EMBL" id="QMS91015.1"/>
    </source>
</evidence>
<dbReference type="InterPro" id="IPR052892">
    <property type="entry name" value="NA-targeting_endonuclease"/>
</dbReference>